<feature type="domain" description="Globin" evidence="8">
    <location>
        <begin position="18"/>
        <end position="154"/>
    </location>
</feature>
<dbReference type="InterPro" id="IPR002336">
    <property type="entry name" value="Erythrocruorin"/>
</dbReference>
<dbReference type="InterPro" id="IPR044399">
    <property type="entry name" value="Mb-like_M"/>
</dbReference>
<name>P91593_CHIPA</name>
<feature type="signal peptide" evidence="7">
    <location>
        <begin position="1"/>
        <end position="21"/>
    </location>
</feature>
<evidence type="ECO:0000256" key="7">
    <source>
        <dbReference type="SAM" id="SignalP"/>
    </source>
</evidence>
<keyword evidence="2 6" id="KW-0349">Heme</keyword>
<evidence type="ECO:0000313" key="9">
    <source>
        <dbReference type="EMBL" id="CAA71645.1"/>
    </source>
</evidence>
<protein>
    <submittedName>
        <fullName evidence="9">Globin Cpa F protein</fullName>
    </submittedName>
</protein>
<keyword evidence="5" id="KW-0408">Iron</keyword>
<evidence type="ECO:0000256" key="2">
    <source>
        <dbReference type="ARBA" id="ARBA00022617"/>
    </source>
</evidence>
<dbReference type="InterPro" id="IPR009050">
    <property type="entry name" value="Globin-like_sf"/>
</dbReference>
<dbReference type="AlphaFoldDB" id="P91593"/>
<dbReference type="GO" id="GO:0005576">
    <property type="term" value="C:extracellular region"/>
    <property type="evidence" value="ECO:0007669"/>
    <property type="project" value="InterPro"/>
</dbReference>
<accession>P91593</accession>
<reference evidence="9" key="1">
    <citation type="journal article" date="1998" name="J. Mol. Evol.">
        <title>Molecular evolution of the globin gene cluster E in two distantly related midges, Chironomus pallidivittatus and C. thummi thummi.</title>
        <authorList>
            <person name="Hankeln T."/>
            <person name="Amid C."/>
            <person name="Weich B."/>
            <person name="Niessing J."/>
            <person name="Schmidt E.R."/>
        </authorList>
    </citation>
    <scope>NUCLEOTIDE SEQUENCE</scope>
</reference>
<dbReference type="PROSITE" id="PS01033">
    <property type="entry name" value="GLOBIN"/>
    <property type="match status" value="1"/>
</dbReference>
<evidence type="ECO:0000256" key="4">
    <source>
        <dbReference type="ARBA" id="ARBA00022723"/>
    </source>
</evidence>
<dbReference type="GO" id="GO:0019825">
    <property type="term" value="F:oxygen binding"/>
    <property type="evidence" value="ECO:0007669"/>
    <property type="project" value="InterPro"/>
</dbReference>
<sequence>MKPIILVIVSLSFAAASIMTAEQISIVQASFDEVKGDPVGILYACLKADPSIQEKFPQFAGKDLEVVKGTPEFKTHAKRIVGYSLKVIYELPDMERDVDTFVASHKPRGITHEQLDNFRAGFVTYMKAHTDFAKSESAWGASLDNFFGMIKSKM</sequence>
<dbReference type="GO" id="GO:0020037">
    <property type="term" value="F:heme binding"/>
    <property type="evidence" value="ECO:0007669"/>
    <property type="project" value="InterPro"/>
</dbReference>
<feature type="chain" id="PRO_5004161445" evidence="7">
    <location>
        <begin position="22"/>
        <end position="154"/>
    </location>
</feature>
<keyword evidence="3 6" id="KW-0561">Oxygen transport</keyword>
<organism evidence="9">
    <name type="scientific">Chironomus pallidivittatus</name>
    <name type="common">Midge</name>
    <name type="synonym">Camptochironomus pallidivittatus</name>
    <dbReference type="NCBI Taxonomy" id="7151"/>
    <lineage>
        <taxon>Eukaryota</taxon>
        <taxon>Metazoa</taxon>
        <taxon>Ecdysozoa</taxon>
        <taxon>Arthropoda</taxon>
        <taxon>Hexapoda</taxon>
        <taxon>Insecta</taxon>
        <taxon>Pterygota</taxon>
        <taxon>Neoptera</taxon>
        <taxon>Endopterygota</taxon>
        <taxon>Diptera</taxon>
        <taxon>Nematocera</taxon>
        <taxon>Chironomoidea</taxon>
        <taxon>Chironomidae</taxon>
        <taxon>Chironominae</taxon>
        <taxon>Chironomus</taxon>
    </lineage>
</organism>
<dbReference type="EMBL" id="Y10623">
    <property type="protein sequence ID" value="CAA71645.1"/>
    <property type="molecule type" value="Genomic_DNA"/>
</dbReference>
<dbReference type="Pfam" id="PF00042">
    <property type="entry name" value="Globin"/>
    <property type="match status" value="1"/>
</dbReference>
<evidence type="ECO:0000259" key="8">
    <source>
        <dbReference type="PROSITE" id="PS01033"/>
    </source>
</evidence>
<evidence type="ECO:0000256" key="5">
    <source>
        <dbReference type="ARBA" id="ARBA00023004"/>
    </source>
</evidence>
<dbReference type="InterPro" id="IPR012292">
    <property type="entry name" value="Globin/Proto"/>
</dbReference>
<comment type="similarity">
    <text evidence="6">Belongs to the globin family.</text>
</comment>
<keyword evidence="4" id="KW-0479">Metal-binding</keyword>
<keyword evidence="7" id="KW-0732">Signal</keyword>
<dbReference type="GO" id="GO:0005833">
    <property type="term" value="C:hemoglobin complex"/>
    <property type="evidence" value="ECO:0007669"/>
    <property type="project" value="InterPro"/>
</dbReference>
<dbReference type="GO" id="GO:0046872">
    <property type="term" value="F:metal ion binding"/>
    <property type="evidence" value="ECO:0007669"/>
    <property type="project" value="UniProtKB-KW"/>
</dbReference>
<dbReference type="InterPro" id="IPR000971">
    <property type="entry name" value="Globin"/>
</dbReference>
<dbReference type="GO" id="GO:0005344">
    <property type="term" value="F:oxygen carrier activity"/>
    <property type="evidence" value="ECO:0007669"/>
    <property type="project" value="UniProtKB-KW"/>
</dbReference>
<evidence type="ECO:0000256" key="3">
    <source>
        <dbReference type="ARBA" id="ARBA00022621"/>
    </source>
</evidence>
<dbReference type="PRINTS" id="PR00611">
    <property type="entry name" value="ERYTHCRUORIN"/>
</dbReference>
<dbReference type="CDD" id="cd01040">
    <property type="entry name" value="Mb-like"/>
    <property type="match status" value="1"/>
</dbReference>
<proteinExistence type="inferred from homology"/>
<dbReference type="SUPFAM" id="SSF46458">
    <property type="entry name" value="Globin-like"/>
    <property type="match status" value="1"/>
</dbReference>
<evidence type="ECO:0000256" key="1">
    <source>
        <dbReference type="ARBA" id="ARBA00022448"/>
    </source>
</evidence>
<evidence type="ECO:0000256" key="6">
    <source>
        <dbReference type="RuleBase" id="RU000356"/>
    </source>
</evidence>
<dbReference type="Gene3D" id="1.10.490.10">
    <property type="entry name" value="Globins"/>
    <property type="match status" value="1"/>
</dbReference>
<keyword evidence="1 6" id="KW-0813">Transport</keyword>
<gene>
    <name evidence="9" type="primary">globin Cpa F</name>
</gene>